<organism evidence="1">
    <name type="scientific">marine sediment metagenome</name>
    <dbReference type="NCBI Taxonomy" id="412755"/>
    <lineage>
        <taxon>unclassified sequences</taxon>
        <taxon>metagenomes</taxon>
        <taxon>ecological metagenomes</taxon>
    </lineage>
</organism>
<accession>X1NQ39</accession>
<sequence length="66" mass="7958">MRSLRTRPSKMEQWQQWKDLFFVDLVAHIEDDNMRRVYEQLDADCLAVRFLGSYPVEKDPREVPTT</sequence>
<dbReference type="EMBL" id="BARV01024370">
    <property type="protein sequence ID" value="GAI46137.1"/>
    <property type="molecule type" value="Genomic_DNA"/>
</dbReference>
<dbReference type="InterPro" id="IPR045865">
    <property type="entry name" value="ACT-like_dom_sf"/>
</dbReference>
<dbReference type="Gene3D" id="3.30.70.260">
    <property type="match status" value="1"/>
</dbReference>
<proteinExistence type="predicted"/>
<comment type="caution">
    <text evidence="1">The sequence shown here is derived from an EMBL/GenBank/DDBJ whole genome shotgun (WGS) entry which is preliminary data.</text>
</comment>
<gene>
    <name evidence="1" type="ORF">S06H3_39798</name>
</gene>
<dbReference type="SUPFAM" id="SSF55021">
    <property type="entry name" value="ACT-like"/>
    <property type="match status" value="1"/>
</dbReference>
<protein>
    <submittedName>
        <fullName evidence="1">Uncharacterized protein</fullName>
    </submittedName>
</protein>
<evidence type="ECO:0000313" key="1">
    <source>
        <dbReference type="EMBL" id="GAI46137.1"/>
    </source>
</evidence>
<reference evidence="1" key="1">
    <citation type="journal article" date="2014" name="Front. Microbiol.">
        <title>High frequency of phylogenetically diverse reductive dehalogenase-homologous genes in deep subseafloor sedimentary metagenomes.</title>
        <authorList>
            <person name="Kawai M."/>
            <person name="Futagami T."/>
            <person name="Toyoda A."/>
            <person name="Takaki Y."/>
            <person name="Nishi S."/>
            <person name="Hori S."/>
            <person name="Arai W."/>
            <person name="Tsubouchi T."/>
            <person name="Morono Y."/>
            <person name="Uchiyama I."/>
            <person name="Ito T."/>
            <person name="Fujiyama A."/>
            <person name="Inagaki F."/>
            <person name="Takami H."/>
        </authorList>
    </citation>
    <scope>NUCLEOTIDE SEQUENCE</scope>
    <source>
        <strain evidence="1">Expedition CK06-06</strain>
    </source>
</reference>
<dbReference type="AlphaFoldDB" id="X1NQ39"/>
<name>X1NQ39_9ZZZZ</name>